<dbReference type="KEGG" id="vna:PN96_20570"/>
<proteinExistence type="predicted"/>
<dbReference type="AlphaFoldDB" id="A0AAN0Y5R8"/>
<evidence type="ECO:0000313" key="1">
    <source>
        <dbReference type="EMBL" id="ANQ14274.1"/>
    </source>
</evidence>
<accession>A0AAN0Y5R8</accession>
<dbReference type="EMBL" id="CP016346">
    <property type="protein sequence ID" value="ANQ14274.1"/>
    <property type="molecule type" value="Genomic_DNA"/>
</dbReference>
<gene>
    <name evidence="1" type="ORF">BA890_16070</name>
</gene>
<reference evidence="1 2" key="1">
    <citation type="submission" date="2016-07" db="EMBL/GenBank/DDBJ databases">
        <title>Developing Vibrio natriegens as a novel, fast-growing host for biotechnology.</title>
        <authorList>
            <person name="Weinstock M.T."/>
            <person name="Hesek E.D."/>
            <person name="Wilson C.M."/>
            <person name="Gibson D.G."/>
        </authorList>
    </citation>
    <scope>NUCLEOTIDE SEQUENCE [LARGE SCALE GENOMIC DNA]</scope>
    <source>
        <strain evidence="1 2">ATCC 14048</strain>
    </source>
</reference>
<dbReference type="Proteomes" id="UP000092741">
    <property type="component" value="Chromosome 2"/>
</dbReference>
<dbReference type="GeneID" id="70915238"/>
<dbReference type="RefSeq" id="WP_020334879.1">
    <property type="nucleotide sequence ID" value="NZ_ATFJ01000032.1"/>
</dbReference>
<sequence>MDKLLASALQIKQRTMVTGLFARNGFKIAMTDFDDVTFEREGIQVNVHFDLNSNAESANILTKKTRIIPRISR</sequence>
<organism evidence="1 2">
    <name type="scientific">Vibrio natriegens NBRC 15636 = ATCC 14048 = DSM 759</name>
    <dbReference type="NCBI Taxonomy" id="1219067"/>
    <lineage>
        <taxon>Bacteria</taxon>
        <taxon>Pseudomonadati</taxon>
        <taxon>Pseudomonadota</taxon>
        <taxon>Gammaproteobacteria</taxon>
        <taxon>Vibrionales</taxon>
        <taxon>Vibrionaceae</taxon>
        <taxon>Vibrio</taxon>
    </lineage>
</organism>
<keyword evidence="2" id="KW-1185">Reference proteome</keyword>
<evidence type="ECO:0000313" key="2">
    <source>
        <dbReference type="Proteomes" id="UP000092741"/>
    </source>
</evidence>
<protein>
    <submittedName>
        <fullName evidence="1">Uncharacterized protein</fullName>
    </submittedName>
</protein>
<name>A0AAN0Y5R8_VIBNA</name>